<evidence type="ECO:0000259" key="1">
    <source>
        <dbReference type="Pfam" id="PF25729"/>
    </source>
</evidence>
<evidence type="ECO:0000313" key="2">
    <source>
        <dbReference type="EMBL" id="GAG55875.1"/>
    </source>
</evidence>
<sequence length="181" mass="20082">MADKAATLSYSEDSKGWPSFYSYLPDYMIGMNGYFYSFGPTTNDDGSVSGGNLYRHNVNETRNNYYGVQYDSTITGVLNIEPKTIKLFKTMSYESDDRWACTSLITDLGSGSMLATYFEQKEGEWFTFLRETEGTRDYRDRSVNGIGSAGQVFGAPTVTIITFTVNVGSIVSVVAFSISAF</sequence>
<reference evidence="2" key="1">
    <citation type="journal article" date="2014" name="Front. Microbiol.">
        <title>High frequency of phylogenetically diverse reductive dehalogenase-homologous genes in deep subseafloor sedimentary metagenomes.</title>
        <authorList>
            <person name="Kawai M."/>
            <person name="Futagami T."/>
            <person name="Toyoda A."/>
            <person name="Takaki Y."/>
            <person name="Nishi S."/>
            <person name="Hori S."/>
            <person name="Arai W."/>
            <person name="Tsubouchi T."/>
            <person name="Morono Y."/>
            <person name="Uchiyama I."/>
            <person name="Ito T."/>
            <person name="Fujiyama A."/>
            <person name="Inagaki F."/>
            <person name="Takami H."/>
        </authorList>
    </citation>
    <scope>NUCLEOTIDE SEQUENCE</scope>
    <source>
        <strain evidence="2">Expedition CK06-06</strain>
    </source>
</reference>
<feature type="domain" description="Crassvirus muzzle protein C-terminal" evidence="1">
    <location>
        <begin position="61"/>
        <end position="131"/>
    </location>
</feature>
<dbReference type="EMBL" id="BART01008625">
    <property type="protein sequence ID" value="GAG55875.1"/>
    <property type="molecule type" value="Genomic_DNA"/>
</dbReference>
<dbReference type="AlphaFoldDB" id="X0YIT8"/>
<dbReference type="InterPro" id="IPR057888">
    <property type="entry name" value="crAss_MUZ_C"/>
</dbReference>
<accession>X0YIT8</accession>
<organism evidence="2">
    <name type="scientific">marine sediment metagenome</name>
    <dbReference type="NCBI Taxonomy" id="412755"/>
    <lineage>
        <taxon>unclassified sequences</taxon>
        <taxon>metagenomes</taxon>
        <taxon>ecological metagenomes</taxon>
    </lineage>
</organism>
<name>X0YIT8_9ZZZZ</name>
<dbReference type="Pfam" id="PF25729">
    <property type="entry name" value="crAss_MUZ_C"/>
    <property type="match status" value="1"/>
</dbReference>
<gene>
    <name evidence="2" type="ORF">S01H4_19352</name>
</gene>
<protein>
    <recommendedName>
        <fullName evidence="1">Crassvirus muzzle protein C-terminal domain-containing protein</fullName>
    </recommendedName>
</protein>
<proteinExistence type="predicted"/>
<comment type="caution">
    <text evidence="2">The sequence shown here is derived from an EMBL/GenBank/DDBJ whole genome shotgun (WGS) entry which is preliminary data.</text>
</comment>